<feature type="domain" description="Glycosyltransferase subfamily 4-like N-terminal" evidence="3">
    <location>
        <begin position="7"/>
        <end position="111"/>
    </location>
</feature>
<dbReference type="HOGENOM" id="CLU_009583_2_0_1"/>
<dbReference type="GeneID" id="5005914"/>
<name>A4S971_OSTLU</name>
<dbReference type="Pfam" id="PF00534">
    <property type="entry name" value="Glycos_transf_1"/>
    <property type="match status" value="1"/>
</dbReference>
<dbReference type="KEGG" id="olu:OSTLU_37583"/>
<feature type="domain" description="Glycosyl transferase family 1" evidence="2">
    <location>
        <begin position="126"/>
        <end position="296"/>
    </location>
</feature>
<evidence type="ECO:0008006" key="6">
    <source>
        <dbReference type="Google" id="ProtNLM"/>
    </source>
</evidence>
<dbReference type="AlphaFoldDB" id="A4S971"/>
<dbReference type="InterPro" id="IPR028098">
    <property type="entry name" value="Glyco_trans_4-like_N"/>
</dbReference>
<dbReference type="OrthoDB" id="498632at2759"/>
<organism evidence="4 5">
    <name type="scientific">Ostreococcus lucimarinus (strain CCE9901)</name>
    <dbReference type="NCBI Taxonomy" id="436017"/>
    <lineage>
        <taxon>Eukaryota</taxon>
        <taxon>Viridiplantae</taxon>
        <taxon>Chlorophyta</taxon>
        <taxon>Mamiellophyceae</taxon>
        <taxon>Mamiellales</taxon>
        <taxon>Bathycoccaceae</taxon>
        <taxon>Ostreococcus</taxon>
    </lineage>
</organism>
<evidence type="ECO:0000313" key="5">
    <source>
        <dbReference type="Proteomes" id="UP000001568"/>
    </source>
</evidence>
<dbReference type="InterPro" id="IPR050194">
    <property type="entry name" value="Glycosyltransferase_grp1"/>
</dbReference>
<dbReference type="RefSeq" id="XP_001422012.1">
    <property type="nucleotide sequence ID" value="XM_001421975.1"/>
</dbReference>
<dbReference type="InterPro" id="IPR001296">
    <property type="entry name" value="Glyco_trans_1"/>
</dbReference>
<accession>A4S971</accession>
<evidence type="ECO:0000259" key="3">
    <source>
        <dbReference type="Pfam" id="PF13439"/>
    </source>
</evidence>
<keyword evidence="5" id="KW-1185">Reference proteome</keyword>
<dbReference type="SUPFAM" id="SSF53756">
    <property type="entry name" value="UDP-Glycosyltransferase/glycogen phosphorylase"/>
    <property type="match status" value="1"/>
</dbReference>
<dbReference type="Gene3D" id="3.40.50.2000">
    <property type="entry name" value="Glycogen Phosphorylase B"/>
    <property type="match status" value="2"/>
</dbReference>
<protein>
    <recommendedName>
        <fullName evidence="6">Glycosyltransferase subfamily 4-like N-terminal domain-containing protein</fullName>
    </recommendedName>
</protein>
<gene>
    <name evidence="4" type="ORF">OSTLU_37583</name>
</gene>
<dbReference type="Gramene" id="ABP00306">
    <property type="protein sequence ID" value="ABP00306"/>
    <property type="gene ID" value="OSTLU_37583"/>
</dbReference>
<evidence type="ECO:0000256" key="1">
    <source>
        <dbReference type="ARBA" id="ARBA00022676"/>
    </source>
</evidence>
<dbReference type="GO" id="GO:0016757">
    <property type="term" value="F:glycosyltransferase activity"/>
    <property type="evidence" value="ECO:0007669"/>
    <property type="project" value="UniProtKB-KW"/>
</dbReference>
<evidence type="ECO:0000313" key="4">
    <source>
        <dbReference type="EMBL" id="ABP00306.1"/>
    </source>
</evidence>
<sequence length="400" mass="44568">MAAPLQARQRAVLEAYNPHVVHVAAPDMLGHSAVRWAREVGACSVCSYHTAFDTYMQYYRVRLLTHPIQHLLKDFYSMCDVVAVPTYAAANHLRSIGIPGEKMGFFPRGVNQTLYNPSMRDDEYRRDVFGASSDDIVILWVARIVREKGLGSFVKTIQSLNKVAQREADLPKFRVVVAGDGPDLAWVRSSLKQFENVVILGHKGGTNLAKTYAAGDIFFFPSKTEVIPNNLIEAMASGLPVITDDVGVNRAIVQDEVSGIIVKNTAPLPGDVTNYVNAIRRLMKDRELAKRMSAAAVASTSGLTWKRTFESLLHAYDRCRPGLPYARHIPRESLDQPKLFPPNVEAMEKRRDVIVDDGAPENSLLYRISRGITGGYVRSLDEAKRDDDTIASHGVFERKR</sequence>
<keyword evidence="1" id="KW-0808">Transferase</keyword>
<dbReference type="CAZy" id="GT4">
    <property type="family name" value="Glycosyltransferase Family 4"/>
</dbReference>
<dbReference type="STRING" id="436017.A4S971"/>
<keyword evidence="1" id="KW-0328">Glycosyltransferase</keyword>
<dbReference type="Pfam" id="PF13439">
    <property type="entry name" value="Glyco_transf_4"/>
    <property type="match status" value="1"/>
</dbReference>
<dbReference type="PANTHER" id="PTHR45947">
    <property type="entry name" value="SULFOQUINOVOSYL TRANSFERASE SQD2"/>
    <property type="match status" value="1"/>
</dbReference>
<dbReference type="Proteomes" id="UP000001568">
    <property type="component" value="Chromosome 16"/>
</dbReference>
<evidence type="ECO:0000259" key="2">
    <source>
        <dbReference type="Pfam" id="PF00534"/>
    </source>
</evidence>
<dbReference type="EMBL" id="CP000596">
    <property type="protein sequence ID" value="ABP00306.1"/>
    <property type="molecule type" value="Genomic_DNA"/>
</dbReference>
<dbReference type="eggNOG" id="KOG1111">
    <property type="taxonomic scope" value="Eukaryota"/>
</dbReference>
<proteinExistence type="predicted"/>
<reference evidence="4 5" key="1">
    <citation type="journal article" date="2007" name="Proc. Natl. Acad. Sci. U.S.A.">
        <title>The tiny eukaryote Ostreococcus provides genomic insights into the paradox of plankton speciation.</title>
        <authorList>
            <person name="Palenik B."/>
            <person name="Grimwood J."/>
            <person name="Aerts A."/>
            <person name="Rouze P."/>
            <person name="Salamov A."/>
            <person name="Putnam N."/>
            <person name="Dupont C."/>
            <person name="Jorgensen R."/>
            <person name="Derelle E."/>
            <person name="Rombauts S."/>
            <person name="Zhou K."/>
            <person name="Otillar R."/>
            <person name="Merchant S.S."/>
            <person name="Podell S."/>
            <person name="Gaasterland T."/>
            <person name="Napoli C."/>
            <person name="Gendler K."/>
            <person name="Manuell A."/>
            <person name="Tai V."/>
            <person name="Vallon O."/>
            <person name="Piganeau G."/>
            <person name="Jancek S."/>
            <person name="Heijde M."/>
            <person name="Jabbari K."/>
            <person name="Bowler C."/>
            <person name="Lohr M."/>
            <person name="Robbens S."/>
            <person name="Werner G."/>
            <person name="Dubchak I."/>
            <person name="Pazour G.J."/>
            <person name="Ren Q."/>
            <person name="Paulsen I."/>
            <person name="Delwiche C."/>
            <person name="Schmutz J."/>
            <person name="Rokhsar D."/>
            <person name="Van de Peer Y."/>
            <person name="Moreau H."/>
            <person name="Grigoriev I.V."/>
        </authorList>
    </citation>
    <scope>NUCLEOTIDE SEQUENCE [LARGE SCALE GENOMIC DNA]</scope>
    <source>
        <strain evidence="4 5">CCE9901</strain>
    </source>
</reference>
<dbReference type="PANTHER" id="PTHR45947:SF3">
    <property type="entry name" value="SULFOQUINOVOSYL TRANSFERASE SQD2"/>
    <property type="match status" value="1"/>
</dbReference>